<keyword evidence="3" id="KW-1003">Cell membrane</keyword>
<dbReference type="RefSeq" id="WP_114366061.1">
    <property type="nucleotide sequence ID" value="NZ_BHZF01000002.1"/>
</dbReference>
<keyword evidence="10" id="KW-0449">Lipoprotein</keyword>
<feature type="transmembrane region" description="Helical" evidence="7">
    <location>
        <begin position="279"/>
        <end position="299"/>
    </location>
</feature>
<evidence type="ECO:0000256" key="5">
    <source>
        <dbReference type="ARBA" id="ARBA00022989"/>
    </source>
</evidence>
<dbReference type="PANTHER" id="PTHR30489">
    <property type="entry name" value="LIPOPROTEIN-RELEASING SYSTEM TRANSMEMBRANE PROTEIN LOLE"/>
    <property type="match status" value="1"/>
</dbReference>
<keyword evidence="6 7" id="KW-0472">Membrane</keyword>
<dbReference type="InterPro" id="IPR003838">
    <property type="entry name" value="ABC3_permease_C"/>
</dbReference>
<dbReference type="EMBL" id="QPJS01000002">
    <property type="protein sequence ID" value="RCX03598.1"/>
    <property type="molecule type" value="Genomic_DNA"/>
</dbReference>
<evidence type="ECO:0000256" key="3">
    <source>
        <dbReference type="ARBA" id="ARBA00022475"/>
    </source>
</evidence>
<accession>A0A369A5B2</accession>
<feature type="transmembrane region" description="Helical" evidence="7">
    <location>
        <begin position="320"/>
        <end position="348"/>
    </location>
</feature>
<proteinExistence type="inferred from homology"/>
<comment type="subcellular location">
    <subcellularLocation>
        <location evidence="1">Cell membrane</location>
        <topology evidence="1">Multi-pass membrane protein</topology>
    </subcellularLocation>
</comment>
<sequence length="417" mass="45918">MHIMPRGKIPLHLLLHLAVRNLLRSKKRSLITISSVFFAVLLALIAESINEGSHESLIDTTVKLSTGYIQIADTAYLRTPSLDLAIPWNREIHQQLLQLPFPAHYVPRIQNFMLAAGERKTSGSLVQGIDPDAEDRFNGLRSKIIRGALFDTKGGAVLGRELADYLQLDVGDTIVLIGQGFQGSLASGKYHIAGIVKLNIKELNKITVFLPLNQARELLDMPSLVTHVLVEPLKSAHTQKLAHAIQAKFSTEGITALTWQQLLPELLQALAFDTISNRVLLGILYVVVGFGIFGTVLTMTLERTREFGILISIGMKRRALAYVLAIETFFLGLSGVLAGIIVGLPVLLYMKHHPIPLGGDLEAIADDFGIEPMLYFSTHPSIFAGQGLVILLICSFIALYPYRYVKKLNFLKAAKGE</sequence>
<reference evidence="10 11" key="1">
    <citation type="submission" date="2018-07" db="EMBL/GenBank/DDBJ databases">
        <title>Genomic Encyclopedia of Type Strains, Phase IV (KMG-IV): sequencing the most valuable type-strain genomes for metagenomic binning, comparative biology and taxonomic classification.</title>
        <authorList>
            <person name="Goeker M."/>
        </authorList>
    </citation>
    <scope>NUCLEOTIDE SEQUENCE [LARGE SCALE GENOMIC DNA]</scope>
    <source>
        <strain evidence="10 11">DSM 21410</strain>
    </source>
</reference>
<feature type="domain" description="MacB-like periplasmic core" evidence="9">
    <location>
        <begin position="30"/>
        <end position="247"/>
    </location>
</feature>
<feature type="transmembrane region" description="Helical" evidence="7">
    <location>
        <begin position="30"/>
        <end position="49"/>
    </location>
</feature>
<evidence type="ECO:0000313" key="11">
    <source>
        <dbReference type="Proteomes" id="UP000253517"/>
    </source>
</evidence>
<evidence type="ECO:0000313" key="10">
    <source>
        <dbReference type="EMBL" id="RCX03598.1"/>
    </source>
</evidence>
<name>A0A369A5B2_9FLAO</name>
<comment type="caution">
    <text evidence="10">The sequence shown here is derived from an EMBL/GenBank/DDBJ whole genome shotgun (WGS) entry which is preliminary data.</text>
</comment>
<dbReference type="Pfam" id="PF12704">
    <property type="entry name" value="MacB_PCD"/>
    <property type="match status" value="1"/>
</dbReference>
<keyword evidence="11" id="KW-1185">Reference proteome</keyword>
<dbReference type="AlphaFoldDB" id="A0A369A5B2"/>
<dbReference type="InterPro" id="IPR051447">
    <property type="entry name" value="Lipoprotein-release_system"/>
</dbReference>
<evidence type="ECO:0000256" key="4">
    <source>
        <dbReference type="ARBA" id="ARBA00022692"/>
    </source>
</evidence>
<protein>
    <submittedName>
        <fullName evidence="10">ABC-type lipoprotein release transport system permease subunit</fullName>
    </submittedName>
</protein>
<dbReference type="InterPro" id="IPR025857">
    <property type="entry name" value="MacB_PCD"/>
</dbReference>
<keyword evidence="5 7" id="KW-1133">Transmembrane helix</keyword>
<comment type="similarity">
    <text evidence="2">Belongs to the ABC-4 integral membrane protein family. LolC/E subfamily.</text>
</comment>
<evidence type="ECO:0000256" key="1">
    <source>
        <dbReference type="ARBA" id="ARBA00004651"/>
    </source>
</evidence>
<feature type="transmembrane region" description="Helical" evidence="7">
    <location>
        <begin position="382"/>
        <end position="402"/>
    </location>
</feature>
<dbReference type="PANTHER" id="PTHR30489:SF0">
    <property type="entry name" value="LIPOPROTEIN-RELEASING SYSTEM TRANSMEMBRANE PROTEIN LOLE"/>
    <property type="match status" value="1"/>
</dbReference>
<dbReference type="GO" id="GO:0044874">
    <property type="term" value="P:lipoprotein localization to outer membrane"/>
    <property type="evidence" value="ECO:0007669"/>
    <property type="project" value="TreeGrafter"/>
</dbReference>
<dbReference type="GO" id="GO:0098797">
    <property type="term" value="C:plasma membrane protein complex"/>
    <property type="evidence" value="ECO:0007669"/>
    <property type="project" value="TreeGrafter"/>
</dbReference>
<dbReference type="Proteomes" id="UP000253517">
    <property type="component" value="Unassembled WGS sequence"/>
</dbReference>
<keyword evidence="4 7" id="KW-0812">Transmembrane</keyword>
<evidence type="ECO:0000256" key="6">
    <source>
        <dbReference type="ARBA" id="ARBA00023136"/>
    </source>
</evidence>
<evidence type="ECO:0000259" key="8">
    <source>
        <dbReference type="Pfam" id="PF02687"/>
    </source>
</evidence>
<organism evidence="10 11">
    <name type="scientific">Schleiferia thermophila</name>
    <dbReference type="NCBI Taxonomy" id="884107"/>
    <lineage>
        <taxon>Bacteria</taxon>
        <taxon>Pseudomonadati</taxon>
        <taxon>Bacteroidota</taxon>
        <taxon>Flavobacteriia</taxon>
        <taxon>Flavobacteriales</taxon>
        <taxon>Schleiferiaceae</taxon>
        <taxon>Schleiferia</taxon>
    </lineage>
</organism>
<feature type="domain" description="ABC3 transporter permease C-terminal" evidence="8">
    <location>
        <begin position="279"/>
        <end position="409"/>
    </location>
</feature>
<dbReference type="Pfam" id="PF02687">
    <property type="entry name" value="FtsX"/>
    <property type="match status" value="1"/>
</dbReference>
<evidence type="ECO:0000256" key="2">
    <source>
        <dbReference type="ARBA" id="ARBA00005236"/>
    </source>
</evidence>
<evidence type="ECO:0000256" key="7">
    <source>
        <dbReference type="SAM" id="Phobius"/>
    </source>
</evidence>
<gene>
    <name evidence="10" type="ORF">DES35_10247</name>
</gene>
<evidence type="ECO:0000259" key="9">
    <source>
        <dbReference type="Pfam" id="PF12704"/>
    </source>
</evidence>